<dbReference type="SMART" id="SM00116">
    <property type="entry name" value="CBS"/>
    <property type="match status" value="2"/>
</dbReference>
<dbReference type="InterPro" id="IPR002912">
    <property type="entry name" value="ACT_dom"/>
</dbReference>
<evidence type="ECO:0000256" key="1">
    <source>
        <dbReference type="ARBA" id="ARBA00023122"/>
    </source>
</evidence>
<evidence type="ECO:0000313" key="5">
    <source>
        <dbReference type="EMBL" id="GEM45963.1"/>
    </source>
</evidence>
<dbReference type="Pfam" id="PF00571">
    <property type="entry name" value="CBS"/>
    <property type="match status" value="2"/>
</dbReference>
<dbReference type="Gene3D" id="3.30.2130.10">
    <property type="entry name" value="VC0802-like"/>
    <property type="match status" value="1"/>
</dbReference>
<dbReference type="Pfam" id="PF22190">
    <property type="entry name" value="TTHA0829-like_ACT"/>
    <property type="match status" value="1"/>
</dbReference>
<organism evidence="5 6">
    <name type="scientific">Deinococcus cellulosilyticus (strain DSM 18568 / NBRC 106333 / KACC 11606 / 5516J-15)</name>
    <dbReference type="NCBI Taxonomy" id="1223518"/>
    <lineage>
        <taxon>Bacteria</taxon>
        <taxon>Thermotogati</taxon>
        <taxon>Deinococcota</taxon>
        <taxon>Deinococci</taxon>
        <taxon>Deinococcales</taxon>
        <taxon>Deinococcaceae</taxon>
        <taxon>Deinococcus</taxon>
    </lineage>
</organism>
<feature type="domain" description="CBS" evidence="3">
    <location>
        <begin position="7"/>
        <end position="67"/>
    </location>
</feature>
<sequence length="206" mass="23245">MLVRDIMTRHPLSVQPDTSIHDAFLVMQENQIRHLPIMQDGKLLGMVSNRDIRWVVSAFVTPDVKALQEQTIERLMVRPVLTVDEDQPIEEAARIMRTHKVGSLMVLNDEDQVVGIVTGIDLLDAIINLTGVHQPSSRLEVELKSEPGELARVSQLMANLGINIVSVLTSQTDDQHQRFLFRIQTMNVRAAAHKLREAGFQVVYPQ</sequence>
<protein>
    <submittedName>
        <fullName evidence="5">Acetoin dehydrogenase</fullName>
    </submittedName>
</protein>
<dbReference type="PROSITE" id="PS51371">
    <property type="entry name" value="CBS"/>
    <property type="match status" value="2"/>
</dbReference>
<feature type="domain" description="CBS" evidence="3">
    <location>
        <begin position="76"/>
        <end position="136"/>
    </location>
</feature>
<dbReference type="PROSITE" id="PS51671">
    <property type="entry name" value="ACT"/>
    <property type="match status" value="1"/>
</dbReference>
<dbReference type="InterPro" id="IPR046342">
    <property type="entry name" value="CBS_dom_sf"/>
</dbReference>
<dbReference type="SUPFAM" id="SSF55021">
    <property type="entry name" value="ACT-like"/>
    <property type="match status" value="1"/>
</dbReference>
<keyword evidence="1 2" id="KW-0129">CBS domain</keyword>
<dbReference type="InterPro" id="IPR051257">
    <property type="entry name" value="Diverse_CBS-Domain"/>
</dbReference>
<dbReference type="PANTHER" id="PTHR43080:SF2">
    <property type="entry name" value="CBS DOMAIN-CONTAINING PROTEIN"/>
    <property type="match status" value="1"/>
</dbReference>
<dbReference type="SUPFAM" id="SSF54631">
    <property type="entry name" value="CBS-domain pair"/>
    <property type="match status" value="1"/>
</dbReference>
<dbReference type="EMBL" id="BJXB01000005">
    <property type="protein sequence ID" value="GEM45963.1"/>
    <property type="molecule type" value="Genomic_DNA"/>
</dbReference>
<proteinExistence type="predicted"/>
<name>A0A511MZE9_DEIC1</name>
<feature type="domain" description="ACT" evidence="4">
    <location>
        <begin position="138"/>
        <end position="206"/>
    </location>
</feature>
<dbReference type="RefSeq" id="WP_146883707.1">
    <property type="nucleotide sequence ID" value="NZ_BJXB01000005.1"/>
</dbReference>
<keyword evidence="6" id="KW-1185">Reference proteome</keyword>
<dbReference type="OrthoDB" id="9807125at2"/>
<evidence type="ECO:0000259" key="3">
    <source>
        <dbReference type="PROSITE" id="PS51371"/>
    </source>
</evidence>
<gene>
    <name evidence="5" type="ORF">DC3_15980</name>
</gene>
<dbReference type="CDD" id="cd04584">
    <property type="entry name" value="CBS_pair_AcuB_like"/>
    <property type="match status" value="1"/>
</dbReference>
<evidence type="ECO:0000256" key="2">
    <source>
        <dbReference type="PROSITE-ProRule" id="PRU00703"/>
    </source>
</evidence>
<evidence type="ECO:0000259" key="4">
    <source>
        <dbReference type="PROSITE" id="PS51671"/>
    </source>
</evidence>
<evidence type="ECO:0000313" key="6">
    <source>
        <dbReference type="Proteomes" id="UP000321306"/>
    </source>
</evidence>
<dbReference type="InterPro" id="IPR000644">
    <property type="entry name" value="CBS_dom"/>
</dbReference>
<dbReference type="Proteomes" id="UP000321306">
    <property type="component" value="Unassembled WGS sequence"/>
</dbReference>
<dbReference type="InterPro" id="IPR045865">
    <property type="entry name" value="ACT-like_dom_sf"/>
</dbReference>
<comment type="caution">
    <text evidence="5">The sequence shown here is derived from an EMBL/GenBank/DDBJ whole genome shotgun (WGS) entry which is preliminary data.</text>
</comment>
<dbReference type="Gene3D" id="3.10.580.10">
    <property type="entry name" value="CBS-domain"/>
    <property type="match status" value="2"/>
</dbReference>
<reference evidence="5 6" key="1">
    <citation type="submission" date="2019-07" db="EMBL/GenBank/DDBJ databases">
        <title>Whole genome shotgun sequence of Deinococcus cellulosilyticus NBRC 106333.</title>
        <authorList>
            <person name="Hosoyama A."/>
            <person name="Uohara A."/>
            <person name="Ohji S."/>
            <person name="Ichikawa N."/>
        </authorList>
    </citation>
    <scope>NUCLEOTIDE SEQUENCE [LARGE SCALE GENOMIC DNA]</scope>
    <source>
        <strain evidence="5 6">NBRC 106333</strain>
    </source>
</reference>
<dbReference type="PANTHER" id="PTHR43080">
    <property type="entry name" value="CBS DOMAIN-CONTAINING PROTEIN CBSX3, MITOCHONDRIAL"/>
    <property type="match status" value="1"/>
</dbReference>
<accession>A0A511MZE9</accession>
<dbReference type="AlphaFoldDB" id="A0A511MZE9"/>